<dbReference type="InterPro" id="IPR017900">
    <property type="entry name" value="4Fe4S_Fe_S_CS"/>
</dbReference>
<evidence type="ECO:0000256" key="2">
    <source>
        <dbReference type="ARBA" id="ARBA00022723"/>
    </source>
</evidence>
<name>A0A4R7KRH7_9CLOT</name>
<dbReference type="GO" id="GO:0046872">
    <property type="term" value="F:metal ion binding"/>
    <property type="evidence" value="ECO:0007669"/>
    <property type="project" value="UniProtKB-KW"/>
</dbReference>
<keyword evidence="4" id="KW-0411">Iron-sulfur</keyword>
<evidence type="ECO:0000313" key="6">
    <source>
        <dbReference type="EMBL" id="TDT61887.1"/>
    </source>
</evidence>
<dbReference type="SUPFAM" id="SSF54862">
    <property type="entry name" value="4Fe-4S ferredoxins"/>
    <property type="match status" value="1"/>
</dbReference>
<dbReference type="PROSITE" id="PS51379">
    <property type="entry name" value="4FE4S_FER_2"/>
    <property type="match status" value="2"/>
</dbReference>
<dbReference type="GO" id="GO:0051539">
    <property type="term" value="F:4 iron, 4 sulfur cluster binding"/>
    <property type="evidence" value="ECO:0007669"/>
    <property type="project" value="UniProtKB-KW"/>
</dbReference>
<protein>
    <submittedName>
        <fullName evidence="6">2-oxoglutarate ferredoxin oxidoreductase subunit delta</fullName>
    </submittedName>
</protein>
<dbReference type="PANTHER" id="PTHR43687:SF4">
    <property type="entry name" value="BLR5484 PROTEIN"/>
    <property type="match status" value="1"/>
</dbReference>
<reference evidence="6 7" key="1">
    <citation type="submission" date="2019-03" db="EMBL/GenBank/DDBJ databases">
        <title>Genomic Encyclopedia of Type Strains, Phase IV (KMG-IV): sequencing the most valuable type-strain genomes for metagenomic binning, comparative biology and taxonomic classification.</title>
        <authorList>
            <person name="Goeker M."/>
        </authorList>
    </citation>
    <scope>NUCLEOTIDE SEQUENCE [LARGE SCALE GENOMIC DNA]</scope>
    <source>
        <strain evidence="6 7">DSM 24455</strain>
    </source>
</reference>
<dbReference type="PROSITE" id="PS00198">
    <property type="entry name" value="4FE4S_FER_1"/>
    <property type="match status" value="1"/>
</dbReference>
<evidence type="ECO:0000256" key="1">
    <source>
        <dbReference type="ARBA" id="ARBA00022485"/>
    </source>
</evidence>
<dbReference type="EMBL" id="SOAZ01000005">
    <property type="protein sequence ID" value="TDT61887.1"/>
    <property type="molecule type" value="Genomic_DNA"/>
</dbReference>
<dbReference type="InterPro" id="IPR017896">
    <property type="entry name" value="4Fe4S_Fe-S-bd"/>
</dbReference>
<gene>
    <name evidence="6" type="ORF">EDD71_10565</name>
</gene>
<dbReference type="Pfam" id="PF13237">
    <property type="entry name" value="Fer4_10"/>
    <property type="match status" value="1"/>
</dbReference>
<evidence type="ECO:0000259" key="5">
    <source>
        <dbReference type="PROSITE" id="PS51379"/>
    </source>
</evidence>
<feature type="domain" description="4Fe-4S ferredoxin-type" evidence="5">
    <location>
        <begin position="37"/>
        <end position="67"/>
    </location>
</feature>
<proteinExistence type="predicted"/>
<dbReference type="AlphaFoldDB" id="A0A4R7KRH7"/>
<evidence type="ECO:0000313" key="7">
    <source>
        <dbReference type="Proteomes" id="UP000295325"/>
    </source>
</evidence>
<dbReference type="InterPro" id="IPR050572">
    <property type="entry name" value="Fe-S_Ferredoxin"/>
</dbReference>
<keyword evidence="2" id="KW-0479">Metal-binding</keyword>
<evidence type="ECO:0000256" key="4">
    <source>
        <dbReference type="ARBA" id="ARBA00023014"/>
    </source>
</evidence>
<sequence length="70" mass="7669">MGEMGESKPIAIHRDWCKGCGLCSAFCPRGVLVLNLGKVEIQNSENCIGCGLCERICPDYVIYLGRDIYG</sequence>
<dbReference type="Gene3D" id="3.30.70.20">
    <property type="match status" value="1"/>
</dbReference>
<keyword evidence="3" id="KW-0408">Iron</keyword>
<accession>A0A4R7KRH7</accession>
<comment type="caution">
    <text evidence="6">The sequence shown here is derived from an EMBL/GenBank/DDBJ whole genome shotgun (WGS) entry which is preliminary data.</text>
</comment>
<feature type="domain" description="4Fe-4S ferredoxin-type" evidence="5">
    <location>
        <begin position="8"/>
        <end position="35"/>
    </location>
</feature>
<dbReference type="Proteomes" id="UP000295325">
    <property type="component" value="Unassembled WGS sequence"/>
</dbReference>
<organism evidence="6 7">
    <name type="scientific">Fonticella tunisiensis</name>
    <dbReference type="NCBI Taxonomy" id="1096341"/>
    <lineage>
        <taxon>Bacteria</taxon>
        <taxon>Bacillati</taxon>
        <taxon>Bacillota</taxon>
        <taxon>Clostridia</taxon>
        <taxon>Eubacteriales</taxon>
        <taxon>Clostridiaceae</taxon>
        <taxon>Fonticella</taxon>
    </lineage>
</organism>
<keyword evidence="1" id="KW-0004">4Fe-4S</keyword>
<evidence type="ECO:0000256" key="3">
    <source>
        <dbReference type="ARBA" id="ARBA00023004"/>
    </source>
</evidence>
<dbReference type="OrthoDB" id="9803192at2"/>
<keyword evidence="7" id="KW-1185">Reference proteome</keyword>
<dbReference type="PANTHER" id="PTHR43687">
    <property type="entry name" value="ADENYLYLSULFATE REDUCTASE, BETA SUBUNIT"/>
    <property type="match status" value="1"/>
</dbReference>